<dbReference type="PROSITE" id="PS00041">
    <property type="entry name" value="HTH_ARAC_FAMILY_1"/>
    <property type="match status" value="1"/>
</dbReference>
<dbReference type="AlphaFoldDB" id="A0A0B3S0B0"/>
<dbReference type="Pfam" id="PF12833">
    <property type="entry name" value="HTH_18"/>
    <property type="match status" value="1"/>
</dbReference>
<dbReference type="SUPFAM" id="SSF46689">
    <property type="entry name" value="Homeodomain-like"/>
    <property type="match status" value="1"/>
</dbReference>
<dbReference type="SMART" id="SM00342">
    <property type="entry name" value="HTH_ARAC"/>
    <property type="match status" value="1"/>
</dbReference>
<evidence type="ECO:0000256" key="2">
    <source>
        <dbReference type="ARBA" id="ARBA00023125"/>
    </source>
</evidence>
<dbReference type="OrthoDB" id="9802263at2"/>
<dbReference type="GO" id="GO:0003700">
    <property type="term" value="F:DNA-binding transcription factor activity"/>
    <property type="evidence" value="ECO:0007669"/>
    <property type="project" value="InterPro"/>
</dbReference>
<keyword evidence="1" id="KW-0805">Transcription regulation</keyword>
<dbReference type="RefSeq" id="WP_052244905.1">
    <property type="nucleotide sequence ID" value="NZ_JAHVJH010000018.1"/>
</dbReference>
<protein>
    <submittedName>
        <fullName evidence="4">Regulatory protein PchR</fullName>
    </submittedName>
</protein>
<dbReference type="PANTHER" id="PTHR11019:SF199">
    <property type="entry name" value="HTH-TYPE TRANSCRIPTIONAL REGULATOR NIMR"/>
    <property type="match status" value="1"/>
</dbReference>
<dbReference type="InterPro" id="IPR018062">
    <property type="entry name" value="HTH_AraC-typ_CS"/>
</dbReference>
<evidence type="ECO:0000256" key="1">
    <source>
        <dbReference type="ARBA" id="ARBA00023015"/>
    </source>
</evidence>
<dbReference type="InterPro" id="IPR009057">
    <property type="entry name" value="Homeodomain-like_sf"/>
</dbReference>
<sequence>MSNGRVSPIELYLGSGRAHNVVQRQAGTVEMTWQRHPGTDGSGVSWSLSRFRTSGPDSVEVASSRNSGFVFTQVVLKGGFQAELACGRRYQDSAPGLIRPSVSGALYRFGAGDNAIFGALVSLETVKDWFGGPVPKGIRPLLEGGSNTYHRARALPVHLRQALMTALSNNSPLGRRMVSAAAQQILGFHLQSLCEDGVPNVTPLAGSLARDAHALLQECPEDPPSLAEIANQFGVSPRRLDRAYRVEFGISFNRSLQQVRLAAICAALQEGMPIKVVAHRFGYSSVSNFSSAFRRWTGLPPRQWLERQAASRT</sequence>
<dbReference type="InterPro" id="IPR018060">
    <property type="entry name" value="HTH_AraC"/>
</dbReference>
<keyword evidence="3" id="KW-0804">Transcription</keyword>
<proteinExistence type="predicted"/>
<dbReference type="Gene3D" id="1.10.10.60">
    <property type="entry name" value="Homeodomain-like"/>
    <property type="match status" value="1"/>
</dbReference>
<evidence type="ECO:0000256" key="3">
    <source>
        <dbReference type="ARBA" id="ARBA00023163"/>
    </source>
</evidence>
<dbReference type="GO" id="GO:0043565">
    <property type="term" value="F:sequence-specific DNA binding"/>
    <property type="evidence" value="ECO:0007669"/>
    <property type="project" value="InterPro"/>
</dbReference>
<dbReference type="EMBL" id="JSUQ01000034">
    <property type="protein sequence ID" value="KHQ49951.1"/>
    <property type="molecule type" value="Genomic_DNA"/>
</dbReference>
<keyword evidence="5" id="KW-1185">Reference proteome</keyword>
<evidence type="ECO:0000313" key="5">
    <source>
        <dbReference type="Proteomes" id="UP000030960"/>
    </source>
</evidence>
<dbReference type="PANTHER" id="PTHR11019">
    <property type="entry name" value="HTH-TYPE TRANSCRIPTIONAL REGULATOR NIMR"/>
    <property type="match status" value="1"/>
</dbReference>
<dbReference type="STRING" id="561184.SAMN05216376_116104"/>
<evidence type="ECO:0000313" key="4">
    <source>
        <dbReference type="EMBL" id="KHQ49951.1"/>
    </source>
</evidence>
<organism evidence="4 5">
    <name type="scientific">Mameliella alba</name>
    <dbReference type="NCBI Taxonomy" id="561184"/>
    <lineage>
        <taxon>Bacteria</taxon>
        <taxon>Pseudomonadati</taxon>
        <taxon>Pseudomonadota</taxon>
        <taxon>Alphaproteobacteria</taxon>
        <taxon>Rhodobacterales</taxon>
        <taxon>Roseobacteraceae</taxon>
        <taxon>Mameliella</taxon>
    </lineage>
</organism>
<reference evidence="4 5" key="1">
    <citation type="submission" date="2014-10" db="EMBL/GenBank/DDBJ databases">
        <title>Genome sequence of Ponticoccus sp. strain UMTAT08 isolated from clonal culture of toxic dinoflagellate Alexandrium tamiyavanichii.</title>
        <authorList>
            <person name="Gan H.Y."/>
            <person name="Muhd D.-D."/>
            <person name="Mohd Noor M.E."/>
            <person name="Yeong Y.S."/>
            <person name="Usup G."/>
        </authorList>
    </citation>
    <scope>NUCLEOTIDE SEQUENCE [LARGE SCALE GENOMIC DNA]</scope>
    <source>
        <strain evidence="4 5">UMTAT08</strain>
    </source>
</reference>
<name>A0A0B3S0B0_9RHOB</name>
<comment type="caution">
    <text evidence="4">The sequence shown here is derived from an EMBL/GenBank/DDBJ whole genome shotgun (WGS) entry which is preliminary data.</text>
</comment>
<accession>A0A0B3S0B0</accession>
<gene>
    <name evidence="4" type="ORF">OA50_05471</name>
</gene>
<keyword evidence="2" id="KW-0238">DNA-binding</keyword>
<accession>A0A225QAQ6</accession>
<dbReference type="PROSITE" id="PS01124">
    <property type="entry name" value="HTH_ARAC_FAMILY_2"/>
    <property type="match status" value="1"/>
</dbReference>
<dbReference type="Proteomes" id="UP000030960">
    <property type="component" value="Unassembled WGS sequence"/>
</dbReference>